<name>A0A0K1SVQ9_9CREN</name>
<evidence type="ECO:0000313" key="4">
    <source>
        <dbReference type="EMBL" id="AKV78892.1"/>
    </source>
</evidence>
<dbReference type="Proteomes" id="UP000061362">
    <property type="component" value="Chromosome"/>
</dbReference>
<sequence length="113" mass="13180">MKVVKYELEGKLEINGKITTFKRKYRHLKFAKDYIRSLTGAEVKWSEDKDKITAEYKSQGISYQFEIRRNRIVKPKKESQEKKEEKQAKQESKEGKAEEKSSETKSQAGTTAS</sequence>
<evidence type="ECO:0000313" key="3">
    <source>
        <dbReference type="EMBL" id="AKV76640.1"/>
    </source>
</evidence>
<evidence type="ECO:0000256" key="1">
    <source>
        <dbReference type="SAM" id="MobiDB-lite"/>
    </source>
</evidence>
<evidence type="ECO:0000313" key="2">
    <source>
        <dbReference type="EMBL" id="AKV74401.1"/>
    </source>
</evidence>
<dbReference type="EMBL" id="CP012175">
    <property type="protein sequence ID" value="AKV81137.1"/>
    <property type="molecule type" value="Genomic_DNA"/>
</dbReference>
<feature type="region of interest" description="Disordered" evidence="1">
    <location>
        <begin position="72"/>
        <end position="113"/>
    </location>
</feature>
<evidence type="ECO:0000313" key="9">
    <source>
        <dbReference type="Proteomes" id="UP000062398"/>
    </source>
</evidence>
<feature type="compositionally biased region" description="Low complexity" evidence="1">
    <location>
        <begin position="104"/>
        <end position="113"/>
    </location>
</feature>
<evidence type="ECO:0000313" key="7">
    <source>
        <dbReference type="Proteomes" id="UP000056255"/>
    </source>
</evidence>
<dbReference type="Proteomes" id="UP000068832">
    <property type="component" value="Chromosome"/>
</dbReference>
<evidence type="ECO:0000313" key="11">
    <source>
        <dbReference type="Proteomes" id="UP000068832"/>
    </source>
</evidence>
<evidence type="ECO:0000313" key="8">
    <source>
        <dbReference type="Proteomes" id="UP000061362"/>
    </source>
</evidence>
<dbReference type="Proteomes" id="UP000062398">
    <property type="component" value="Chromosome"/>
</dbReference>
<protein>
    <submittedName>
        <fullName evidence="4">Uncharacterized protein</fullName>
    </submittedName>
</protein>
<proteinExistence type="predicted"/>
<evidence type="ECO:0000313" key="6">
    <source>
        <dbReference type="EMBL" id="AKV83375.1"/>
    </source>
</evidence>
<dbReference type="PATRIC" id="fig|43687.5.peg.1518"/>
<dbReference type="EMBL" id="CP012172">
    <property type="protein sequence ID" value="AKV74401.1"/>
    <property type="molecule type" value="Genomic_DNA"/>
</dbReference>
<dbReference type="EMBL" id="CP012173">
    <property type="protein sequence ID" value="AKV76640.1"/>
    <property type="molecule type" value="Genomic_DNA"/>
</dbReference>
<evidence type="ECO:0000313" key="5">
    <source>
        <dbReference type="EMBL" id="AKV81137.1"/>
    </source>
</evidence>
<reference evidence="8 9" key="1">
    <citation type="journal article" date="2015" name="Genome Announc.">
        <title>Complete Genome Sequences of Evolved Arsenate-Resistant Metallosphaera sedula Strains.</title>
        <authorList>
            <person name="Ai C."/>
            <person name="McCarthy S."/>
            <person name="Schackwitz W."/>
            <person name="Martin J."/>
            <person name="Lipzen A."/>
            <person name="Blum P."/>
        </authorList>
    </citation>
    <scope>NUCLEOTIDE SEQUENCE [LARGE SCALE GENOMIC DNA]</scope>
    <source>
        <strain evidence="4 9">ARS120-1</strain>
        <strain evidence="5 8">ARS120-2</strain>
        <strain evidence="2 11">ARS50-1</strain>
        <strain evidence="3 10">ARS50-2</strain>
    </source>
</reference>
<dbReference type="Proteomes" id="UP000056255">
    <property type="component" value="Chromosome"/>
</dbReference>
<dbReference type="GeneID" id="97613502"/>
<evidence type="ECO:0000313" key="10">
    <source>
        <dbReference type="Proteomes" id="UP000062475"/>
    </source>
</evidence>
<dbReference type="Proteomes" id="UP000062475">
    <property type="component" value="Chromosome"/>
</dbReference>
<accession>A0A0K1SVQ9</accession>
<organism evidence="4 9">
    <name type="scientific">Metallosphaera sedula</name>
    <dbReference type="NCBI Taxonomy" id="43687"/>
    <lineage>
        <taxon>Archaea</taxon>
        <taxon>Thermoproteota</taxon>
        <taxon>Thermoprotei</taxon>
        <taxon>Sulfolobales</taxon>
        <taxon>Sulfolobaceae</taxon>
        <taxon>Metallosphaera</taxon>
    </lineage>
</organism>
<reference evidence="6 7" key="2">
    <citation type="submission" date="2015-07" db="EMBL/GenBank/DDBJ databases">
        <title>Physiological, transcriptional responses and genome re-sequencing of acid resistant extremely thermoacidophilic Metallosphaera sedula SARC-M1.</title>
        <authorList>
            <person name="Ai C."/>
            <person name="McCarthy S."/>
            <person name="Eckrich V."/>
            <person name="Rudrappa D."/>
            <person name="Qiu G."/>
            <person name="Blum P."/>
        </authorList>
    </citation>
    <scope>NUCLEOTIDE SEQUENCE [LARGE SCALE GENOMIC DNA]</scope>
    <source>
        <strain evidence="6 7">SARC-M1</strain>
    </source>
</reference>
<dbReference type="RefSeq" id="WP_048060096.1">
    <property type="nucleotide sequence ID" value="NZ_AP019770.1"/>
</dbReference>
<feature type="compositionally biased region" description="Basic and acidic residues" evidence="1">
    <location>
        <begin position="75"/>
        <end position="103"/>
    </location>
</feature>
<dbReference type="EMBL" id="CP012176">
    <property type="protein sequence ID" value="AKV83375.1"/>
    <property type="molecule type" value="Genomic_DNA"/>
</dbReference>
<dbReference type="OrthoDB" id="34682at2157"/>
<gene>
    <name evidence="2" type="ORF">MsedA_1415</name>
    <name evidence="3" type="ORF">MsedB_1417</name>
    <name evidence="4" type="ORF">MsedC_1415</name>
    <name evidence="5" type="ORF">MsedD_1416</name>
    <name evidence="6" type="ORF">MsedE_1421</name>
</gene>
<dbReference type="AlphaFoldDB" id="A0A0K1SVQ9"/>
<dbReference type="EMBL" id="CP012174">
    <property type="protein sequence ID" value="AKV78892.1"/>
    <property type="molecule type" value="Genomic_DNA"/>
</dbReference>